<dbReference type="AlphaFoldDB" id="A0A4T2BZ65"/>
<dbReference type="EMBL" id="QYRT01000014">
    <property type="protein sequence ID" value="TIH36937.1"/>
    <property type="molecule type" value="Genomic_DNA"/>
</dbReference>
<accession>A0A4T2BZ65</accession>
<dbReference type="Proteomes" id="UP000306192">
    <property type="component" value="Unassembled WGS sequence"/>
</dbReference>
<keyword evidence="2" id="KW-1185">Reference proteome</keyword>
<evidence type="ECO:0000313" key="1">
    <source>
        <dbReference type="EMBL" id="TIH36937.1"/>
    </source>
</evidence>
<evidence type="ECO:0000313" key="2">
    <source>
        <dbReference type="Proteomes" id="UP000306192"/>
    </source>
</evidence>
<name>A0A4T2BZ65_9MICO</name>
<protein>
    <submittedName>
        <fullName evidence="1">Uncharacterized protein</fullName>
    </submittedName>
</protein>
<proteinExistence type="predicted"/>
<organism evidence="1 2">
    <name type="scientific">Subtercola vilae</name>
    <dbReference type="NCBI Taxonomy" id="2056433"/>
    <lineage>
        <taxon>Bacteria</taxon>
        <taxon>Bacillati</taxon>
        <taxon>Actinomycetota</taxon>
        <taxon>Actinomycetes</taxon>
        <taxon>Micrococcales</taxon>
        <taxon>Microbacteriaceae</taxon>
        <taxon>Subtercola</taxon>
    </lineage>
</organism>
<sequence>MSASRQGRLRGPARRRAHIVLSVLAALVTAGVATGCSNPINSIVGLTSGGHVSVGALPGNFPSDIPIADGKILAGTTDSDDVETDWVIAVVLPNATDADAVVSQLTGAGFTESDLNSAGNRFGTFDGKQFDIVGGAGLGFTRGDDQIILVIGVDHQHRTIAAYEVTRYAPSASDPAAPAAAGVAEKSFV</sequence>
<dbReference type="RefSeq" id="WP_136642033.1">
    <property type="nucleotide sequence ID" value="NZ_QYRT01000014.1"/>
</dbReference>
<dbReference type="OrthoDB" id="5123533at2"/>
<reference evidence="1 2" key="1">
    <citation type="journal article" date="2019" name="Microorganisms">
        <title>Systematic Affiliation and Genome Analysis of Subtercola vilae DB165(T) with Particular Emphasis on Cold Adaptation of an Isolate from a High-Altitude Cold Volcano Lake.</title>
        <authorList>
            <person name="Villalobos A.S."/>
            <person name="Wiese J."/>
            <person name="Imhoff J.F."/>
            <person name="Dorador C."/>
            <person name="Keller A."/>
            <person name="Hentschel U."/>
        </authorList>
    </citation>
    <scope>NUCLEOTIDE SEQUENCE [LARGE SCALE GENOMIC DNA]</scope>
    <source>
        <strain evidence="1 2">DB165</strain>
    </source>
</reference>
<gene>
    <name evidence="1" type="ORF">D4765_09410</name>
</gene>
<comment type="caution">
    <text evidence="1">The sequence shown here is derived from an EMBL/GenBank/DDBJ whole genome shotgun (WGS) entry which is preliminary data.</text>
</comment>